<dbReference type="Pfam" id="PF00072">
    <property type="entry name" value="Response_reg"/>
    <property type="match status" value="1"/>
</dbReference>
<accession>A0A1X7CEJ9</accession>
<organism evidence="4 5">
    <name type="scientific">Desulfovibrio gilichinskyi</name>
    <dbReference type="NCBI Taxonomy" id="1519643"/>
    <lineage>
        <taxon>Bacteria</taxon>
        <taxon>Pseudomonadati</taxon>
        <taxon>Thermodesulfobacteriota</taxon>
        <taxon>Desulfovibrionia</taxon>
        <taxon>Desulfovibrionales</taxon>
        <taxon>Desulfovibrionaceae</taxon>
        <taxon>Desulfovibrio</taxon>
    </lineage>
</organism>
<proteinExistence type="predicted"/>
<dbReference type="PROSITE" id="PS50110">
    <property type="entry name" value="RESPONSE_REGULATORY"/>
    <property type="match status" value="1"/>
</dbReference>
<dbReference type="STRING" id="1519643.SAMN06295933_0763"/>
<feature type="domain" description="Response regulatory" evidence="2">
    <location>
        <begin position="7"/>
        <end position="122"/>
    </location>
</feature>
<dbReference type="AlphaFoldDB" id="A0A1X7CEJ9"/>
<dbReference type="InterPro" id="IPR037522">
    <property type="entry name" value="HD_GYP_dom"/>
</dbReference>
<evidence type="ECO:0000313" key="4">
    <source>
        <dbReference type="EMBL" id="SME95084.1"/>
    </source>
</evidence>
<dbReference type="PANTHER" id="PTHR45228">
    <property type="entry name" value="CYCLIC DI-GMP PHOSPHODIESTERASE TM_0186-RELATED"/>
    <property type="match status" value="1"/>
</dbReference>
<sequence length="354" mass="39977">MSERKFRILVVDDEPHNRTLLRLSLQNLGYEIVEAENALKAFEVLNRDVDLVLTDVMMPEIDGFEMVRRIRANSETSDIPVIMVTTLSKKQDRITAIEAGANDFICKPVDILELKVRVKSMIKQKEQQDEIKNFASELNHMIEDKTAQLRKAIVELDHAHKESILHLCNAAEYKDEETAAHILRMSNYSALLAHELKLDREEVELIRISSPMHDVGKIGIPDSILLKPGPLDSNEWNIMKTHPVIGAKILGRSNSKYVNMGAIIAESHHEKWDGSGYPHGLSGENIPLPGRICAIADVFDALTSKRPYKEAFSTEVALPIMQEGKGVHFDPHILGVFFDNLDKIIEIKTKYSDL</sequence>
<dbReference type="SUPFAM" id="SSF52172">
    <property type="entry name" value="CheY-like"/>
    <property type="match status" value="1"/>
</dbReference>
<feature type="domain" description="HD-GYP" evidence="3">
    <location>
        <begin position="156"/>
        <end position="353"/>
    </location>
</feature>
<evidence type="ECO:0000256" key="1">
    <source>
        <dbReference type="PROSITE-ProRule" id="PRU00169"/>
    </source>
</evidence>
<dbReference type="EMBL" id="FWZU01000001">
    <property type="protein sequence ID" value="SME95084.1"/>
    <property type="molecule type" value="Genomic_DNA"/>
</dbReference>
<dbReference type="Pfam" id="PF13487">
    <property type="entry name" value="HD_5"/>
    <property type="match status" value="1"/>
</dbReference>
<evidence type="ECO:0000313" key="5">
    <source>
        <dbReference type="Proteomes" id="UP000192906"/>
    </source>
</evidence>
<keyword evidence="1" id="KW-0597">Phosphoprotein</keyword>
<feature type="modified residue" description="4-aspartylphosphate" evidence="1">
    <location>
        <position position="55"/>
    </location>
</feature>
<dbReference type="Gene3D" id="1.10.3210.10">
    <property type="entry name" value="Hypothetical protein af1432"/>
    <property type="match status" value="1"/>
</dbReference>
<keyword evidence="5" id="KW-1185">Reference proteome</keyword>
<name>A0A1X7CEJ9_9BACT</name>
<dbReference type="SMART" id="SM00471">
    <property type="entry name" value="HDc"/>
    <property type="match status" value="1"/>
</dbReference>
<gene>
    <name evidence="4" type="ORF">SAMN06295933_0763</name>
</gene>
<dbReference type="CDD" id="cd00077">
    <property type="entry name" value="HDc"/>
    <property type="match status" value="1"/>
</dbReference>
<dbReference type="GO" id="GO:0000160">
    <property type="term" value="P:phosphorelay signal transduction system"/>
    <property type="evidence" value="ECO:0007669"/>
    <property type="project" value="InterPro"/>
</dbReference>
<dbReference type="InterPro" id="IPR052020">
    <property type="entry name" value="Cyclic_di-GMP/3'3'-cGAMP_PDE"/>
</dbReference>
<dbReference type="InterPro" id="IPR003607">
    <property type="entry name" value="HD/PDEase_dom"/>
</dbReference>
<dbReference type="SUPFAM" id="SSF109604">
    <property type="entry name" value="HD-domain/PDEase-like"/>
    <property type="match status" value="1"/>
</dbReference>
<dbReference type="Gene3D" id="3.40.50.2300">
    <property type="match status" value="1"/>
</dbReference>
<dbReference type="RefSeq" id="WP_085098495.1">
    <property type="nucleotide sequence ID" value="NZ_FWZU01000001.1"/>
</dbReference>
<reference evidence="5" key="1">
    <citation type="submission" date="2017-04" db="EMBL/GenBank/DDBJ databases">
        <authorList>
            <person name="Varghese N."/>
            <person name="Submissions S."/>
        </authorList>
    </citation>
    <scope>NUCLEOTIDE SEQUENCE [LARGE SCALE GENOMIC DNA]</scope>
    <source>
        <strain evidence="5">K3S</strain>
    </source>
</reference>
<dbReference type="SMART" id="SM00448">
    <property type="entry name" value="REC"/>
    <property type="match status" value="1"/>
</dbReference>
<evidence type="ECO:0000259" key="2">
    <source>
        <dbReference type="PROSITE" id="PS50110"/>
    </source>
</evidence>
<dbReference type="PROSITE" id="PS51832">
    <property type="entry name" value="HD_GYP"/>
    <property type="match status" value="1"/>
</dbReference>
<dbReference type="PANTHER" id="PTHR45228:SF1">
    <property type="entry name" value="CYCLIC DI-GMP PHOSPHODIESTERASE TM_0186"/>
    <property type="match status" value="1"/>
</dbReference>
<dbReference type="Proteomes" id="UP000192906">
    <property type="component" value="Unassembled WGS sequence"/>
</dbReference>
<dbReference type="InterPro" id="IPR011006">
    <property type="entry name" value="CheY-like_superfamily"/>
</dbReference>
<dbReference type="InterPro" id="IPR001789">
    <property type="entry name" value="Sig_transdc_resp-reg_receiver"/>
</dbReference>
<protein>
    <submittedName>
        <fullName evidence="4">Putative two-component system response regulator</fullName>
    </submittedName>
</protein>
<evidence type="ECO:0000259" key="3">
    <source>
        <dbReference type="PROSITE" id="PS51832"/>
    </source>
</evidence>
<dbReference type="OrthoDB" id="9769359at2"/>